<dbReference type="AlphaFoldDB" id="A0A8S1QTI1"/>
<feature type="compositionally biased region" description="Basic and acidic residues" evidence="1">
    <location>
        <begin position="11"/>
        <end position="20"/>
    </location>
</feature>
<comment type="caution">
    <text evidence="2">The sequence shown here is derived from an EMBL/GenBank/DDBJ whole genome shotgun (WGS) entry which is preliminary data.</text>
</comment>
<evidence type="ECO:0000313" key="3">
    <source>
        <dbReference type="Proteomes" id="UP000692954"/>
    </source>
</evidence>
<accession>A0A8S1QTI1</accession>
<feature type="region of interest" description="Disordered" evidence="1">
    <location>
        <begin position="1"/>
        <end position="20"/>
    </location>
</feature>
<keyword evidence="3" id="KW-1185">Reference proteome</keyword>
<reference evidence="2" key="1">
    <citation type="submission" date="2021-01" db="EMBL/GenBank/DDBJ databases">
        <authorList>
            <consortium name="Genoscope - CEA"/>
            <person name="William W."/>
        </authorList>
    </citation>
    <scope>NUCLEOTIDE SEQUENCE</scope>
</reference>
<gene>
    <name evidence="2" type="ORF">PSON_ATCC_30995.1.T1160048</name>
</gene>
<dbReference type="Proteomes" id="UP000692954">
    <property type="component" value="Unassembled WGS sequence"/>
</dbReference>
<organism evidence="2 3">
    <name type="scientific">Paramecium sonneborni</name>
    <dbReference type="NCBI Taxonomy" id="65129"/>
    <lineage>
        <taxon>Eukaryota</taxon>
        <taxon>Sar</taxon>
        <taxon>Alveolata</taxon>
        <taxon>Ciliophora</taxon>
        <taxon>Intramacronucleata</taxon>
        <taxon>Oligohymenophorea</taxon>
        <taxon>Peniculida</taxon>
        <taxon>Parameciidae</taxon>
        <taxon>Paramecium</taxon>
    </lineage>
</organism>
<protein>
    <submittedName>
        <fullName evidence="2">Uncharacterized protein</fullName>
    </submittedName>
</protein>
<feature type="compositionally biased region" description="Basic residues" evidence="1">
    <location>
        <begin position="1"/>
        <end position="10"/>
    </location>
</feature>
<evidence type="ECO:0000256" key="1">
    <source>
        <dbReference type="SAM" id="MobiDB-lite"/>
    </source>
</evidence>
<proteinExistence type="predicted"/>
<dbReference type="EMBL" id="CAJJDN010000116">
    <property type="protein sequence ID" value="CAD8118114.1"/>
    <property type="molecule type" value="Genomic_DNA"/>
</dbReference>
<evidence type="ECO:0000313" key="2">
    <source>
        <dbReference type="EMBL" id="CAD8118114.1"/>
    </source>
</evidence>
<name>A0A8S1QTI1_9CILI</name>
<sequence length="63" mass="7631">MIRCHSRSRSRSREKQLRPQERCQDNLQQIKKVFMDTKYKCRGCQKVSLNKSNIYKIISFFCS</sequence>